<organism evidence="2 3">
    <name type="scientific">Argiope bruennichi</name>
    <name type="common">Wasp spider</name>
    <name type="synonym">Aranea bruennichi</name>
    <dbReference type="NCBI Taxonomy" id="94029"/>
    <lineage>
        <taxon>Eukaryota</taxon>
        <taxon>Metazoa</taxon>
        <taxon>Ecdysozoa</taxon>
        <taxon>Arthropoda</taxon>
        <taxon>Chelicerata</taxon>
        <taxon>Arachnida</taxon>
        <taxon>Araneae</taxon>
        <taxon>Araneomorphae</taxon>
        <taxon>Entelegynae</taxon>
        <taxon>Araneoidea</taxon>
        <taxon>Araneidae</taxon>
        <taxon>Argiope</taxon>
    </lineage>
</organism>
<feature type="signal peptide" evidence="1">
    <location>
        <begin position="1"/>
        <end position="25"/>
    </location>
</feature>
<feature type="chain" id="PRO_5035873409" evidence="1">
    <location>
        <begin position="26"/>
        <end position="161"/>
    </location>
</feature>
<proteinExistence type="predicted"/>
<dbReference type="Proteomes" id="UP000807504">
    <property type="component" value="Unassembled WGS sequence"/>
</dbReference>
<evidence type="ECO:0000313" key="2">
    <source>
        <dbReference type="EMBL" id="KAF8767567.1"/>
    </source>
</evidence>
<comment type="caution">
    <text evidence="2">The sequence shown here is derived from an EMBL/GenBank/DDBJ whole genome shotgun (WGS) entry which is preliminary data.</text>
</comment>
<keyword evidence="1" id="KW-0732">Signal</keyword>
<name>A0A8T0E843_ARGBR</name>
<reference evidence="2" key="1">
    <citation type="journal article" date="2020" name="bioRxiv">
        <title>Chromosome-level reference genome of the European wasp spider Argiope bruennichi: a resource for studies on range expansion and evolutionary adaptation.</title>
        <authorList>
            <person name="Sheffer M.M."/>
            <person name="Hoppe A."/>
            <person name="Krehenwinkel H."/>
            <person name="Uhl G."/>
            <person name="Kuss A.W."/>
            <person name="Jensen L."/>
            <person name="Jensen C."/>
            <person name="Gillespie R.G."/>
            <person name="Hoff K.J."/>
            <person name="Prost S."/>
        </authorList>
    </citation>
    <scope>NUCLEOTIDE SEQUENCE</scope>
</reference>
<reference evidence="2" key="2">
    <citation type="submission" date="2020-06" db="EMBL/GenBank/DDBJ databases">
        <authorList>
            <person name="Sheffer M."/>
        </authorList>
    </citation>
    <scope>NUCLEOTIDE SEQUENCE</scope>
</reference>
<gene>
    <name evidence="2" type="ORF">HNY73_020505</name>
</gene>
<dbReference type="AlphaFoldDB" id="A0A8T0E843"/>
<dbReference type="EMBL" id="JABXBU010002230">
    <property type="protein sequence ID" value="KAF8767567.1"/>
    <property type="molecule type" value="Genomic_DNA"/>
</dbReference>
<accession>A0A8T0E843</accession>
<keyword evidence="3" id="KW-1185">Reference proteome</keyword>
<sequence>MMQWTDWRTGLLLIVFVSLITFAVSEEFFHSRNREDNVQYRTMEDKNIVTSTEKAETKMPHNFEVKFSVSLATCIESGIHDKDNIDELLQACARSTNNVLRCSLDVNMNLIAPITSCLPLLMQVKRSEKRFFDRDDFASGTSDDDVQLVSCCSDVKVSCPL</sequence>
<protein>
    <submittedName>
        <fullName evidence="2">Uncharacterized protein</fullName>
    </submittedName>
</protein>
<evidence type="ECO:0000256" key="1">
    <source>
        <dbReference type="SAM" id="SignalP"/>
    </source>
</evidence>
<evidence type="ECO:0000313" key="3">
    <source>
        <dbReference type="Proteomes" id="UP000807504"/>
    </source>
</evidence>